<evidence type="ECO:0000313" key="2">
    <source>
        <dbReference type="EMBL" id="KGP63819.1"/>
    </source>
</evidence>
<comment type="caution">
    <text evidence="2">The sequence shown here is derived from an EMBL/GenBank/DDBJ whole genome shotgun (WGS) entry which is preliminary data.</text>
</comment>
<keyword evidence="3" id="KW-1185">Reference proteome</keyword>
<dbReference type="OrthoDB" id="5645847at2"/>
<dbReference type="STRING" id="1498499.EP47_12365"/>
<evidence type="ECO:0000256" key="1">
    <source>
        <dbReference type="SAM" id="Phobius"/>
    </source>
</evidence>
<dbReference type="Proteomes" id="UP000054422">
    <property type="component" value="Unassembled WGS sequence"/>
</dbReference>
<dbReference type="EMBL" id="JNCF01000009">
    <property type="protein sequence ID" value="KGP63819.1"/>
    <property type="molecule type" value="Genomic_DNA"/>
</dbReference>
<name>A0A0A2SWL5_9GAMM</name>
<keyword evidence="1" id="KW-1133">Transmembrane helix</keyword>
<keyword evidence="1" id="KW-0812">Transmembrane</keyword>
<evidence type="ECO:0008006" key="4">
    <source>
        <dbReference type="Google" id="ProtNLM"/>
    </source>
</evidence>
<evidence type="ECO:0000313" key="3">
    <source>
        <dbReference type="Proteomes" id="UP000054422"/>
    </source>
</evidence>
<feature type="transmembrane region" description="Helical" evidence="1">
    <location>
        <begin position="87"/>
        <end position="105"/>
    </location>
</feature>
<sequence>MSRVLLLRRDLSVCILFLLLSGFSSIIHADEVTLVTKTDLGGVSSHITASLVSLTKFMTAGSYLAGIAFAIGAIIKFKQHKDNPTQIPIGTPIALIFIACMFLFLPSTLDVIGGTLFGPVGGDTPGPEGTVYMPES</sequence>
<organism evidence="2 3">
    <name type="scientific">Legionella norrlandica</name>
    <dbReference type="NCBI Taxonomy" id="1498499"/>
    <lineage>
        <taxon>Bacteria</taxon>
        <taxon>Pseudomonadati</taxon>
        <taxon>Pseudomonadota</taxon>
        <taxon>Gammaproteobacteria</taxon>
        <taxon>Legionellales</taxon>
        <taxon>Legionellaceae</taxon>
        <taxon>Legionella</taxon>
    </lineage>
</organism>
<protein>
    <recommendedName>
        <fullName evidence="4">Type IV secretion protein IcmD</fullName>
    </recommendedName>
</protein>
<dbReference type="AlphaFoldDB" id="A0A0A2SWL5"/>
<feature type="transmembrane region" description="Helical" evidence="1">
    <location>
        <begin position="53"/>
        <end position="75"/>
    </location>
</feature>
<reference evidence="2 3" key="1">
    <citation type="submission" date="2014-05" db="EMBL/GenBank/DDBJ databases">
        <authorList>
            <person name="Rizzardi K."/>
            <person name="Winiecka-Krusnell J."/>
            <person name="Ramliden M."/>
            <person name="Alm E."/>
            <person name="Andersson S."/>
            <person name="Byfors S."/>
        </authorList>
    </citation>
    <scope>NUCLEOTIDE SEQUENCE [LARGE SCALE GENOMIC DNA]</scope>
    <source>
        <strain evidence="2 3">LEGN</strain>
    </source>
</reference>
<gene>
    <name evidence="2" type="ORF">EP47_12365</name>
</gene>
<proteinExistence type="predicted"/>
<dbReference type="RefSeq" id="WP_081964852.1">
    <property type="nucleotide sequence ID" value="NZ_JNCF01000009.1"/>
</dbReference>
<keyword evidence="1" id="KW-0472">Membrane</keyword>
<accession>A0A0A2SWL5</accession>